<dbReference type="InterPro" id="IPR023577">
    <property type="entry name" value="CYTH_domain"/>
</dbReference>
<comment type="caution">
    <text evidence="2">The sequence shown here is derived from an EMBL/GenBank/DDBJ whole genome shotgun (WGS) entry which is preliminary data.</text>
</comment>
<organism evidence="2 3">
    <name type="scientific">Candidatus Yanofskybacteria bacterium GW2011_GWE2_40_11</name>
    <dbReference type="NCBI Taxonomy" id="1619033"/>
    <lineage>
        <taxon>Bacteria</taxon>
        <taxon>Candidatus Yanofskyibacteriota</taxon>
    </lineage>
</organism>
<dbReference type="Pfam" id="PF01928">
    <property type="entry name" value="CYTH"/>
    <property type="match status" value="1"/>
</dbReference>
<accession>A0A0G0TRX2</accession>
<feature type="domain" description="CYTH" evidence="1">
    <location>
        <begin position="20"/>
        <end position="70"/>
    </location>
</feature>
<reference evidence="2 3" key="1">
    <citation type="journal article" date="2015" name="Nature">
        <title>rRNA introns, odd ribosomes, and small enigmatic genomes across a large radiation of phyla.</title>
        <authorList>
            <person name="Brown C.T."/>
            <person name="Hug L.A."/>
            <person name="Thomas B.C."/>
            <person name="Sharon I."/>
            <person name="Castelle C.J."/>
            <person name="Singh A."/>
            <person name="Wilkins M.J."/>
            <person name="Williams K.H."/>
            <person name="Banfield J.F."/>
        </authorList>
    </citation>
    <scope>NUCLEOTIDE SEQUENCE [LARGE SCALE GENOMIC DNA]</scope>
</reference>
<dbReference type="PANTHER" id="PTHR21028:SF2">
    <property type="entry name" value="CYTH DOMAIN-CONTAINING PROTEIN"/>
    <property type="match status" value="1"/>
</dbReference>
<evidence type="ECO:0000313" key="2">
    <source>
        <dbReference type="EMBL" id="KKR40587.1"/>
    </source>
</evidence>
<dbReference type="SUPFAM" id="SSF55154">
    <property type="entry name" value="CYTH-like phosphatases"/>
    <property type="match status" value="1"/>
</dbReference>
<dbReference type="PATRIC" id="fig|1619033.3.peg.585"/>
<dbReference type="AlphaFoldDB" id="A0A0G0TRX2"/>
<dbReference type="PANTHER" id="PTHR21028">
    <property type="entry name" value="SI:CH211-156B7.4"/>
    <property type="match status" value="1"/>
</dbReference>
<dbReference type="InterPro" id="IPR008173">
    <property type="entry name" value="Adenylyl_cyclase_CyaB"/>
</dbReference>
<dbReference type="InterPro" id="IPR033469">
    <property type="entry name" value="CYTH-like_dom_sf"/>
</dbReference>
<evidence type="ECO:0000313" key="3">
    <source>
        <dbReference type="Proteomes" id="UP000034072"/>
    </source>
</evidence>
<sequence>MSLFKNDPSSPLKSVLCSSLGGLVVVDKQREIYFIDNVKFHIDTVANLGTFIEIEAIDKDDVIGKNKLQEQCQYYLDLFGISAGDLISNSYSDMLLKK</sequence>
<dbReference type="EMBL" id="LBXZ01000007">
    <property type="protein sequence ID" value="KKR40587.1"/>
    <property type="molecule type" value="Genomic_DNA"/>
</dbReference>
<name>A0A0G0TRX2_9BACT</name>
<dbReference type="Proteomes" id="UP000034072">
    <property type="component" value="Unassembled WGS sequence"/>
</dbReference>
<protein>
    <submittedName>
        <fullName evidence="2">Adenylate cyclase</fullName>
    </submittedName>
</protein>
<proteinExistence type="predicted"/>
<dbReference type="Gene3D" id="2.40.320.10">
    <property type="entry name" value="Hypothetical Protein Pfu-838710-001"/>
    <property type="match status" value="1"/>
</dbReference>
<evidence type="ECO:0000259" key="1">
    <source>
        <dbReference type="Pfam" id="PF01928"/>
    </source>
</evidence>
<gene>
    <name evidence="2" type="ORF">UT75_C0007G0035</name>
</gene>